<sequence length="183" mass="20686">MKLIIGLGNPGKKYINSRHNTGFKIIEKTAEKRGVVFRLEPHYKSRFAEMGDLENRIKLAMPQTFMNESGQAVKISKNYWKVDSEDIWVVHDDVDLALGTIRISLGGSSAGHKGIQSIIDNIGEAFWRVRVGVGKDEKIPTEEWVLMNFSKNDQENVDNIIDKVSDLVLDSLSKDLEEKTIII</sequence>
<feature type="binding site" evidence="4">
    <location>
        <position position="14"/>
    </location>
    <ligand>
        <name>tRNA</name>
        <dbReference type="ChEBI" id="CHEBI:17843"/>
    </ligand>
</feature>
<dbReference type="PANTHER" id="PTHR17224">
    <property type="entry name" value="PEPTIDYL-TRNA HYDROLASE"/>
    <property type="match status" value="1"/>
</dbReference>
<evidence type="ECO:0000256" key="3">
    <source>
        <dbReference type="ARBA" id="ARBA00022884"/>
    </source>
</evidence>
<protein>
    <recommendedName>
        <fullName evidence="4">Peptidyl-tRNA hydrolase</fullName>
        <shortName evidence="4">Pth</shortName>
        <ecNumber evidence="4">3.1.1.29</ecNumber>
    </recommendedName>
</protein>
<dbReference type="InterPro" id="IPR036416">
    <property type="entry name" value="Pept_tRNA_hydro_sf"/>
</dbReference>
<dbReference type="PANTHER" id="PTHR17224:SF1">
    <property type="entry name" value="PEPTIDYL-TRNA HYDROLASE"/>
    <property type="match status" value="1"/>
</dbReference>
<dbReference type="GO" id="GO:0004045">
    <property type="term" value="F:peptidyl-tRNA hydrolase activity"/>
    <property type="evidence" value="ECO:0007669"/>
    <property type="project" value="UniProtKB-UniRule"/>
</dbReference>
<keyword evidence="3 4" id="KW-0694">RNA-binding</keyword>
<dbReference type="CDD" id="cd00462">
    <property type="entry name" value="PTH"/>
    <property type="match status" value="1"/>
</dbReference>
<comment type="function">
    <text evidence="4">Hydrolyzes ribosome-free peptidyl-tRNAs (with 1 or more amino acids incorporated), which drop off the ribosome during protein synthesis, or as a result of ribosome stalling.</text>
</comment>
<comment type="catalytic activity">
    <reaction evidence="4">
        <text>an N-acyl-L-alpha-aminoacyl-tRNA + H2O = an N-acyl-L-amino acid + a tRNA + H(+)</text>
        <dbReference type="Rhea" id="RHEA:54448"/>
        <dbReference type="Rhea" id="RHEA-COMP:10123"/>
        <dbReference type="Rhea" id="RHEA-COMP:13883"/>
        <dbReference type="ChEBI" id="CHEBI:15377"/>
        <dbReference type="ChEBI" id="CHEBI:15378"/>
        <dbReference type="ChEBI" id="CHEBI:59874"/>
        <dbReference type="ChEBI" id="CHEBI:78442"/>
        <dbReference type="ChEBI" id="CHEBI:138191"/>
        <dbReference type="EC" id="3.1.1.29"/>
    </reaction>
</comment>
<dbReference type="GO" id="GO:0005737">
    <property type="term" value="C:cytoplasm"/>
    <property type="evidence" value="ECO:0007669"/>
    <property type="project" value="UniProtKB-SubCell"/>
</dbReference>
<feature type="site" description="Stabilizes the basic form of H active site to accept a proton" evidence="4">
    <location>
        <position position="92"/>
    </location>
</feature>
<keyword evidence="4" id="KW-0963">Cytoplasm</keyword>
<comment type="caution">
    <text evidence="4">Lacks conserved residue(s) required for the propagation of feature annotation.</text>
</comment>
<evidence type="ECO:0000313" key="6">
    <source>
        <dbReference type="Proteomes" id="UP000034498"/>
    </source>
</evidence>
<feature type="binding site" evidence="4">
    <location>
        <position position="67"/>
    </location>
    <ligand>
        <name>tRNA</name>
        <dbReference type="ChEBI" id="CHEBI:17843"/>
    </ligand>
</feature>
<gene>
    <name evidence="4" type="primary">pth</name>
    <name evidence="5" type="ORF">US94_C0004G0017</name>
</gene>
<proteinExistence type="inferred from homology"/>
<organism evidence="5 6">
    <name type="scientific">Berkelbacteria bacterium GW2011_GWB1_38_5</name>
    <dbReference type="NCBI Taxonomy" id="1618336"/>
    <lineage>
        <taxon>Bacteria</taxon>
        <taxon>Candidatus Berkelbacteria</taxon>
    </lineage>
</organism>
<name>A0A0G0NBI8_9BACT</name>
<dbReference type="AlphaFoldDB" id="A0A0G0NBI8"/>
<comment type="function">
    <text evidence="4">Catalyzes the release of premature peptidyl moieties from peptidyl-tRNA molecules trapped in stalled 50S ribosomal subunits, and thus maintains levels of free tRNAs and 50S ribosomes.</text>
</comment>
<dbReference type="HAMAP" id="MF_00083">
    <property type="entry name" value="Pept_tRNA_hydro_bact"/>
    <property type="match status" value="1"/>
</dbReference>
<dbReference type="STRING" id="1618336.US94_C0004G0017"/>
<dbReference type="SUPFAM" id="SSF53178">
    <property type="entry name" value="Peptidyl-tRNA hydrolase-like"/>
    <property type="match status" value="1"/>
</dbReference>
<comment type="caution">
    <text evidence="5">The sequence shown here is derived from an EMBL/GenBank/DDBJ whole genome shotgun (WGS) entry which is preliminary data.</text>
</comment>
<evidence type="ECO:0000313" key="5">
    <source>
        <dbReference type="EMBL" id="KKQ74476.1"/>
    </source>
</evidence>
<keyword evidence="2 4" id="KW-0378">Hydrolase</keyword>
<reference evidence="5 6" key="1">
    <citation type="journal article" date="2015" name="Nature">
        <title>rRNA introns, odd ribosomes, and small enigmatic genomes across a large radiation of phyla.</title>
        <authorList>
            <person name="Brown C.T."/>
            <person name="Hug L.A."/>
            <person name="Thomas B.C."/>
            <person name="Sharon I."/>
            <person name="Castelle C.J."/>
            <person name="Singh A."/>
            <person name="Wilkins M.J."/>
            <person name="Williams K.H."/>
            <person name="Banfield J.F."/>
        </authorList>
    </citation>
    <scope>NUCLEOTIDE SEQUENCE [LARGE SCALE GENOMIC DNA]</scope>
</reference>
<comment type="subunit">
    <text evidence="4">Monomer.</text>
</comment>
<dbReference type="Gene3D" id="3.40.50.1470">
    <property type="entry name" value="Peptidyl-tRNA hydrolase"/>
    <property type="match status" value="1"/>
</dbReference>
<dbReference type="EMBL" id="LBUX01000004">
    <property type="protein sequence ID" value="KKQ74476.1"/>
    <property type="molecule type" value="Genomic_DNA"/>
</dbReference>
<dbReference type="GO" id="GO:0072344">
    <property type="term" value="P:rescue of stalled ribosome"/>
    <property type="evidence" value="ECO:0007669"/>
    <property type="project" value="UniProtKB-UniRule"/>
</dbReference>
<evidence type="ECO:0000256" key="1">
    <source>
        <dbReference type="ARBA" id="ARBA00022555"/>
    </source>
</evidence>
<dbReference type="InterPro" id="IPR001328">
    <property type="entry name" value="Pept_tRNA_hydro"/>
</dbReference>
<dbReference type="Proteomes" id="UP000034498">
    <property type="component" value="Unassembled WGS sequence"/>
</dbReference>
<keyword evidence="1 4" id="KW-0820">tRNA-binding</keyword>
<comment type="subcellular location">
    <subcellularLocation>
        <location evidence="4">Cytoplasm</location>
    </subcellularLocation>
</comment>
<dbReference type="GO" id="GO:0006515">
    <property type="term" value="P:protein quality control for misfolded or incompletely synthesized proteins"/>
    <property type="evidence" value="ECO:0007669"/>
    <property type="project" value="UniProtKB-UniRule"/>
</dbReference>
<feature type="active site" description="Proton acceptor" evidence="4">
    <location>
        <position position="19"/>
    </location>
</feature>
<dbReference type="Pfam" id="PF01195">
    <property type="entry name" value="Pept_tRNA_hydro"/>
    <property type="match status" value="1"/>
</dbReference>
<feature type="binding site" evidence="4">
    <location>
        <position position="65"/>
    </location>
    <ligand>
        <name>tRNA</name>
        <dbReference type="ChEBI" id="CHEBI:17843"/>
    </ligand>
</feature>
<evidence type="ECO:0000256" key="2">
    <source>
        <dbReference type="ARBA" id="ARBA00022801"/>
    </source>
</evidence>
<dbReference type="NCBIfam" id="TIGR00447">
    <property type="entry name" value="pth"/>
    <property type="match status" value="1"/>
</dbReference>
<feature type="site" description="Discriminates between blocked and unblocked aminoacyl-tRNA" evidence="4">
    <location>
        <position position="9"/>
    </location>
</feature>
<comment type="similarity">
    <text evidence="4">Belongs to the PTH family.</text>
</comment>
<dbReference type="EC" id="3.1.1.29" evidence="4"/>
<dbReference type="PATRIC" id="fig|1618336.3.peg.162"/>
<evidence type="ECO:0000256" key="4">
    <source>
        <dbReference type="HAMAP-Rule" id="MF_00083"/>
    </source>
</evidence>
<dbReference type="GO" id="GO:0000049">
    <property type="term" value="F:tRNA binding"/>
    <property type="evidence" value="ECO:0007669"/>
    <property type="project" value="UniProtKB-UniRule"/>
</dbReference>
<accession>A0A0G0NBI8</accession>